<proteinExistence type="predicted"/>
<evidence type="ECO:0000313" key="3">
    <source>
        <dbReference type="Proteomes" id="UP000289954"/>
    </source>
</evidence>
<dbReference type="Pfam" id="PF19124">
    <property type="entry name" value="DUF5808"/>
    <property type="match status" value="1"/>
</dbReference>
<dbReference type="AlphaFoldDB" id="A0A402DSH2"/>
<evidence type="ECO:0000313" key="2">
    <source>
        <dbReference type="EMBL" id="GCE77055.1"/>
    </source>
</evidence>
<keyword evidence="3" id="KW-1185">Reference proteome</keyword>
<sequence>MAAKQQDGRHVDLPSIVRLVTLALAVTAVVKELRTPAEEREWNGVVVGFVPYDFRMPTVERFKERMWDPEGAHLIGPRVFGVGWTLNVGKVVAMVRDRVGGDDD</sequence>
<organism evidence="2 3">
    <name type="scientific">Cellulomonas biazotea</name>
    <dbReference type="NCBI Taxonomy" id="1709"/>
    <lineage>
        <taxon>Bacteria</taxon>
        <taxon>Bacillati</taxon>
        <taxon>Actinomycetota</taxon>
        <taxon>Actinomycetes</taxon>
        <taxon>Micrococcales</taxon>
        <taxon>Cellulomonadaceae</taxon>
        <taxon>Cellulomonas</taxon>
    </lineage>
</organism>
<accession>A0A402DSH2</accession>
<dbReference type="RefSeq" id="WP_130781656.1">
    <property type="nucleotide sequence ID" value="NZ_BIMR01000166.1"/>
</dbReference>
<name>A0A402DSH2_9CELL</name>
<reference evidence="2 3" key="1">
    <citation type="submission" date="2019-01" db="EMBL/GenBank/DDBJ databases">
        <title>Draft genome sequence of Cellulomonas takizawaensis strain TKZ-21.</title>
        <authorList>
            <person name="Yamamura H."/>
            <person name="Hayashi T."/>
            <person name="Hamada M."/>
            <person name="Serisawa Y."/>
            <person name="Matsuyama K."/>
            <person name="Nakagawa Y."/>
            <person name="Otoguro M."/>
            <person name="Yanagida F."/>
            <person name="Hayakawa M."/>
        </authorList>
    </citation>
    <scope>NUCLEOTIDE SEQUENCE [LARGE SCALE GENOMIC DNA]</scope>
    <source>
        <strain evidence="2 3">NBRC12680</strain>
    </source>
</reference>
<dbReference type="InterPro" id="IPR043831">
    <property type="entry name" value="DUF5808"/>
</dbReference>
<gene>
    <name evidence="2" type="ORF">CBZ_21110</name>
</gene>
<dbReference type="OrthoDB" id="4558476at2"/>
<protein>
    <recommendedName>
        <fullName evidence="1">DUF5808 domain-containing protein</fullName>
    </recommendedName>
</protein>
<dbReference type="Proteomes" id="UP000289954">
    <property type="component" value="Unassembled WGS sequence"/>
</dbReference>
<dbReference type="EMBL" id="BIMR01000166">
    <property type="protein sequence ID" value="GCE77055.1"/>
    <property type="molecule type" value="Genomic_DNA"/>
</dbReference>
<feature type="domain" description="DUF5808" evidence="1">
    <location>
        <begin position="69"/>
        <end position="93"/>
    </location>
</feature>
<evidence type="ECO:0000259" key="1">
    <source>
        <dbReference type="Pfam" id="PF19124"/>
    </source>
</evidence>
<comment type="caution">
    <text evidence="2">The sequence shown here is derived from an EMBL/GenBank/DDBJ whole genome shotgun (WGS) entry which is preliminary data.</text>
</comment>